<dbReference type="EMBL" id="KF900665">
    <property type="protein sequence ID" value="AIF02933.1"/>
    <property type="molecule type" value="Genomic_DNA"/>
</dbReference>
<reference evidence="1" key="1">
    <citation type="journal article" date="2014" name="Genome Biol. Evol.">
        <title>Pangenome evidence for extensive interdomain horizontal transfer affecting lineage core and shell genes in uncultured planktonic thaumarchaeota and euryarchaeota.</title>
        <authorList>
            <person name="Deschamps P."/>
            <person name="Zivanovic Y."/>
            <person name="Moreira D."/>
            <person name="Rodriguez-Valera F."/>
            <person name="Lopez-Garcia P."/>
        </authorList>
    </citation>
    <scope>NUCLEOTIDE SEQUENCE</scope>
</reference>
<protein>
    <submittedName>
        <fullName evidence="1">Uncharacterized protein</fullName>
    </submittedName>
</protein>
<proteinExistence type="predicted"/>
<accession>A0A075GMH9</accession>
<organism evidence="1">
    <name type="scientific">uncultured marine thaumarchaeote KM3_15_F02</name>
    <dbReference type="NCBI Taxonomy" id="1456029"/>
    <lineage>
        <taxon>Archaea</taxon>
        <taxon>Nitrososphaerota</taxon>
        <taxon>environmental samples</taxon>
    </lineage>
</organism>
<sequence>MSDIIWGTVTKIISTNSFEMSVSHQKDTNQDSYQDTEEINFTEIDIPSIPIDENSRNVSQIEENLKDKFVKCEISGRNSENRLVCSVSHSGAGGY</sequence>
<name>A0A075GMH9_9ARCH</name>
<evidence type="ECO:0000313" key="1">
    <source>
        <dbReference type="EMBL" id="AIF02933.1"/>
    </source>
</evidence>
<dbReference type="AlphaFoldDB" id="A0A075GMH9"/>